<dbReference type="SUPFAM" id="SSF90123">
    <property type="entry name" value="ABC transporter transmembrane region"/>
    <property type="match status" value="1"/>
</dbReference>
<keyword evidence="2 7" id="KW-0812">Transmembrane</keyword>
<evidence type="ECO:0000256" key="4">
    <source>
        <dbReference type="ARBA" id="ARBA00022840"/>
    </source>
</evidence>
<dbReference type="Pfam" id="PF00005">
    <property type="entry name" value="ABC_tran"/>
    <property type="match status" value="1"/>
</dbReference>
<feature type="domain" description="ABC transporter" evidence="8">
    <location>
        <begin position="338"/>
        <end position="572"/>
    </location>
</feature>
<dbReference type="InterPro" id="IPR003593">
    <property type="entry name" value="AAA+_ATPase"/>
</dbReference>
<comment type="subcellular location">
    <subcellularLocation>
        <location evidence="1">Cell membrane</location>
        <topology evidence="1">Multi-pass membrane protein</topology>
    </subcellularLocation>
</comment>
<feature type="transmembrane region" description="Helical" evidence="7">
    <location>
        <begin position="63"/>
        <end position="90"/>
    </location>
</feature>
<keyword evidence="5 7" id="KW-1133">Transmembrane helix</keyword>
<reference evidence="10 11" key="1">
    <citation type="submission" date="2021-03" db="EMBL/GenBank/DDBJ databases">
        <authorList>
            <person name="Gilmore M.S."/>
            <person name="Schwartzman J."/>
            <person name="Van Tyne D."/>
            <person name="Martin M."/>
            <person name="Earl A.M."/>
            <person name="Manson A.L."/>
            <person name="Straub T."/>
            <person name="Salamzade R."/>
            <person name="Saavedra J."/>
            <person name="Lebreton F."/>
            <person name="Prichula J."/>
            <person name="Schaufler K."/>
            <person name="Gaca A."/>
            <person name="Sgardioli B."/>
            <person name="Wagenaar J."/>
            <person name="Strong T."/>
        </authorList>
    </citation>
    <scope>NUCLEOTIDE SEQUENCE [LARGE SCALE GENOMIC DNA]</scope>
    <source>
        <strain evidence="10 11">DIV2402</strain>
    </source>
</reference>
<dbReference type="Gene3D" id="1.20.1560.10">
    <property type="entry name" value="ABC transporter type 1, transmembrane domain"/>
    <property type="match status" value="1"/>
</dbReference>
<evidence type="ECO:0000256" key="7">
    <source>
        <dbReference type="SAM" id="Phobius"/>
    </source>
</evidence>
<evidence type="ECO:0000256" key="1">
    <source>
        <dbReference type="ARBA" id="ARBA00004651"/>
    </source>
</evidence>
<proteinExistence type="predicted"/>
<feature type="domain" description="ABC transmembrane type-1" evidence="9">
    <location>
        <begin position="21"/>
        <end position="307"/>
    </location>
</feature>
<dbReference type="PROSITE" id="PS50893">
    <property type="entry name" value="ABC_TRANSPORTER_2"/>
    <property type="match status" value="1"/>
</dbReference>
<evidence type="ECO:0000259" key="8">
    <source>
        <dbReference type="PROSITE" id="PS50893"/>
    </source>
</evidence>
<sequence>MKNESVLITYLSRKKLLLISSGILATIATIIQFFPFYCIYKIIELLMVGSYTAQEMMQWGLLSIGSLIISLVFLYISTMCSHVAAFNILYEIRMDLLNHLTKVPMGYFTQHSSGQMVKTIDQAVEKMESFIAHQIPDIVSAVIFPIVYIALMIGIDWRLGLVSLIPIIVGIILYAVLMGKTMKDNKVKQYHDSLEEMNSNGVEYVRAMPAVKVFDLSVDNFKRFHQSIQDYRTLVVAWTKNFRGGYIWFTTLVTSVVLFVLPFGAYLLNKDPQNGSLALTVMLFVILSSGTNAPFMKLMYAASTFSNVNEGVQRVDEMFAVKEVEEVQTNKLFKDNSIQYENVSFSYTKDAPVLKNVTFELQPNTMNALVGPSGGGKSTIAQLLLRFYDVDQGAIKIGGIDIRKVSIDTLMQQVSFVFQDVTLFSDTIEANIRMGNDQASLDEIKWIAQLARCHEFIEELPNGYQTKIGEDGVFLSKGEAQRISIARALLKNSPILVLDEATAYADAENEVYIQQAINELVVGKTVLIIAHRLWTIQHVDQILVCNQGVIEQVGTHEELLQNNQLYAKLWAINAETKDWGAVSHV</sequence>
<feature type="transmembrane region" description="Helical" evidence="7">
    <location>
        <begin position="135"/>
        <end position="155"/>
    </location>
</feature>
<feature type="transmembrane region" description="Helical" evidence="7">
    <location>
        <begin position="16"/>
        <end position="43"/>
    </location>
</feature>
<dbReference type="InterPro" id="IPR039421">
    <property type="entry name" value="Type_1_exporter"/>
</dbReference>
<evidence type="ECO:0000313" key="11">
    <source>
        <dbReference type="Proteomes" id="UP000664701"/>
    </source>
</evidence>
<evidence type="ECO:0000256" key="2">
    <source>
        <dbReference type="ARBA" id="ARBA00022692"/>
    </source>
</evidence>
<keyword evidence="6 7" id="KW-0472">Membrane</keyword>
<organism evidence="10 11">
    <name type="scientific">Candidatus Enterococcus lowellii</name>
    <dbReference type="NCBI Taxonomy" id="2230877"/>
    <lineage>
        <taxon>Bacteria</taxon>
        <taxon>Bacillati</taxon>
        <taxon>Bacillota</taxon>
        <taxon>Bacilli</taxon>
        <taxon>Lactobacillales</taxon>
        <taxon>Enterococcaceae</taxon>
        <taxon>Enterococcus</taxon>
    </lineage>
</organism>
<dbReference type="InterPro" id="IPR017871">
    <property type="entry name" value="ABC_transporter-like_CS"/>
</dbReference>
<dbReference type="PROSITE" id="PS50929">
    <property type="entry name" value="ABC_TM1F"/>
    <property type="match status" value="1"/>
</dbReference>
<accession>A0ABZ2STH3</accession>
<feature type="transmembrane region" description="Helical" evidence="7">
    <location>
        <begin position="161"/>
        <end position="179"/>
    </location>
</feature>
<evidence type="ECO:0000256" key="5">
    <source>
        <dbReference type="ARBA" id="ARBA00022989"/>
    </source>
</evidence>
<dbReference type="Proteomes" id="UP000664701">
    <property type="component" value="Chromosome"/>
</dbReference>
<evidence type="ECO:0000256" key="6">
    <source>
        <dbReference type="ARBA" id="ARBA00023136"/>
    </source>
</evidence>
<evidence type="ECO:0000259" key="9">
    <source>
        <dbReference type="PROSITE" id="PS50929"/>
    </source>
</evidence>
<gene>
    <name evidence="10" type="ORF">DOK78_002062</name>
</gene>
<dbReference type="InterPro" id="IPR036640">
    <property type="entry name" value="ABC1_TM_sf"/>
</dbReference>
<dbReference type="SUPFAM" id="SSF52540">
    <property type="entry name" value="P-loop containing nucleoside triphosphate hydrolases"/>
    <property type="match status" value="1"/>
</dbReference>
<reference evidence="10 11" key="2">
    <citation type="submission" date="2024-03" db="EMBL/GenBank/DDBJ databases">
        <title>The Genome Sequence of Enterococcus sp. DIV2402.</title>
        <authorList>
            <consortium name="The Broad Institute Genomics Platform"/>
            <consortium name="The Broad Institute Microbial Omics Core"/>
            <consortium name="The Broad Institute Genomic Center for Infectious Diseases"/>
            <person name="Earl A."/>
            <person name="Manson A."/>
            <person name="Gilmore M."/>
            <person name="Schwartman J."/>
            <person name="Shea T."/>
            <person name="Abouelleil A."/>
            <person name="Cao P."/>
            <person name="Chapman S."/>
            <person name="Cusick C."/>
            <person name="Young S."/>
            <person name="Neafsey D."/>
            <person name="Nusbaum C."/>
            <person name="Birren B."/>
        </authorList>
    </citation>
    <scope>NUCLEOTIDE SEQUENCE [LARGE SCALE GENOMIC DNA]</scope>
    <source>
        <strain evidence="10 11">DIV2402</strain>
    </source>
</reference>
<protein>
    <submittedName>
        <fullName evidence="10">ATP-binding cassette, subfamily B, bacterial</fullName>
    </submittedName>
</protein>
<keyword evidence="3" id="KW-0547">Nucleotide-binding</keyword>
<name>A0ABZ2STH3_9ENTE</name>
<dbReference type="GO" id="GO:0005524">
    <property type="term" value="F:ATP binding"/>
    <property type="evidence" value="ECO:0007669"/>
    <property type="project" value="UniProtKB-KW"/>
</dbReference>
<evidence type="ECO:0000313" key="10">
    <source>
        <dbReference type="EMBL" id="WYJ77424.1"/>
    </source>
</evidence>
<dbReference type="InterPro" id="IPR011527">
    <property type="entry name" value="ABC1_TM_dom"/>
</dbReference>
<feature type="transmembrane region" description="Helical" evidence="7">
    <location>
        <begin position="274"/>
        <end position="295"/>
    </location>
</feature>
<dbReference type="PANTHER" id="PTHR24221">
    <property type="entry name" value="ATP-BINDING CASSETTE SUB-FAMILY B"/>
    <property type="match status" value="1"/>
</dbReference>
<dbReference type="EMBL" id="CP147251">
    <property type="protein sequence ID" value="WYJ77424.1"/>
    <property type="molecule type" value="Genomic_DNA"/>
</dbReference>
<dbReference type="PANTHER" id="PTHR24221:SF397">
    <property type="entry name" value="ABC TRANSPORTER, ATP-BINDING TRANSMEMBRANE PROTEIN"/>
    <property type="match status" value="1"/>
</dbReference>
<dbReference type="Pfam" id="PF00664">
    <property type="entry name" value="ABC_membrane"/>
    <property type="match status" value="1"/>
</dbReference>
<keyword evidence="11" id="KW-1185">Reference proteome</keyword>
<feature type="transmembrane region" description="Helical" evidence="7">
    <location>
        <begin position="246"/>
        <end position="268"/>
    </location>
</feature>
<dbReference type="RefSeq" id="WP_207940445.1">
    <property type="nucleotide sequence ID" value="NZ_CP147251.1"/>
</dbReference>
<dbReference type="InterPro" id="IPR027417">
    <property type="entry name" value="P-loop_NTPase"/>
</dbReference>
<keyword evidence="4 10" id="KW-0067">ATP-binding</keyword>
<dbReference type="Gene3D" id="3.40.50.300">
    <property type="entry name" value="P-loop containing nucleotide triphosphate hydrolases"/>
    <property type="match status" value="1"/>
</dbReference>
<dbReference type="InterPro" id="IPR003439">
    <property type="entry name" value="ABC_transporter-like_ATP-bd"/>
</dbReference>
<dbReference type="PROSITE" id="PS00211">
    <property type="entry name" value="ABC_TRANSPORTER_1"/>
    <property type="match status" value="1"/>
</dbReference>
<evidence type="ECO:0000256" key="3">
    <source>
        <dbReference type="ARBA" id="ARBA00022741"/>
    </source>
</evidence>
<dbReference type="SMART" id="SM00382">
    <property type="entry name" value="AAA"/>
    <property type="match status" value="1"/>
</dbReference>